<evidence type="ECO:0000313" key="1">
    <source>
        <dbReference type="EMBL" id="ABM38049.1"/>
    </source>
</evidence>
<reference evidence="2" key="1">
    <citation type="journal article" date="2009" name="Environ. Microbiol.">
        <title>The genome of Polaromonas naphthalenivorans strain CJ2, isolated from coal tar-contaminated sediment, reveals physiological and metabolic versatility and evolution through extensive horizontal gene transfer.</title>
        <authorList>
            <person name="Yagi J.M."/>
            <person name="Sims D."/>
            <person name="Brettin T."/>
            <person name="Bruce D."/>
            <person name="Madsen E.L."/>
        </authorList>
    </citation>
    <scope>NUCLEOTIDE SEQUENCE [LARGE SCALE GENOMIC DNA]</scope>
    <source>
        <strain evidence="2">CJ2</strain>
    </source>
</reference>
<dbReference type="eggNOG" id="COG0727">
    <property type="taxonomic scope" value="Bacteria"/>
</dbReference>
<sequence>MKFPCTKCGLCCSHVDRSNQTKWLNRGDGACRYLNMDTNLCEIYENRPEICRIDSAYKYFSQKISLANYHKANAEVCNTLQSEHGLPLSKRIIILEKDYSLN</sequence>
<dbReference type="InterPro" id="IPR005358">
    <property type="entry name" value="Puta_zinc/iron-chelating_dom"/>
</dbReference>
<organism evidence="1 2">
    <name type="scientific">Polaromonas naphthalenivorans (strain CJ2)</name>
    <dbReference type="NCBI Taxonomy" id="365044"/>
    <lineage>
        <taxon>Bacteria</taxon>
        <taxon>Pseudomonadati</taxon>
        <taxon>Pseudomonadota</taxon>
        <taxon>Betaproteobacteria</taxon>
        <taxon>Burkholderiales</taxon>
        <taxon>Comamonadaceae</taxon>
        <taxon>Polaromonas</taxon>
    </lineage>
</organism>
<name>A1VQX1_POLNA</name>
<keyword evidence="2" id="KW-1185">Reference proteome</keyword>
<gene>
    <name evidence="1" type="ordered locus">Pnap_2747</name>
</gene>
<proteinExistence type="predicted"/>
<dbReference type="EMBL" id="CP000529">
    <property type="protein sequence ID" value="ABM38049.1"/>
    <property type="molecule type" value="Genomic_DNA"/>
</dbReference>
<dbReference type="STRING" id="365044.Pnap_2747"/>
<protein>
    <recommendedName>
        <fullName evidence="3">YkgJ family cysteine cluster protein</fullName>
    </recommendedName>
</protein>
<dbReference type="Proteomes" id="UP000000644">
    <property type="component" value="Chromosome"/>
</dbReference>
<evidence type="ECO:0008006" key="3">
    <source>
        <dbReference type="Google" id="ProtNLM"/>
    </source>
</evidence>
<accession>A1VQX1</accession>
<dbReference type="KEGG" id="pna:Pnap_2747"/>
<dbReference type="Pfam" id="PF03692">
    <property type="entry name" value="CxxCxxCC"/>
    <property type="match status" value="1"/>
</dbReference>
<dbReference type="HOGENOM" id="CLU_169583_0_0_4"/>
<evidence type="ECO:0000313" key="2">
    <source>
        <dbReference type="Proteomes" id="UP000000644"/>
    </source>
</evidence>
<dbReference type="AlphaFoldDB" id="A1VQX1"/>